<evidence type="ECO:0000256" key="1">
    <source>
        <dbReference type="ARBA" id="ARBA00004648"/>
    </source>
</evidence>
<feature type="region of interest" description="Disordered" evidence="17">
    <location>
        <begin position="23"/>
        <end position="48"/>
    </location>
</feature>
<evidence type="ECO:0000256" key="16">
    <source>
        <dbReference type="SAM" id="Coils"/>
    </source>
</evidence>
<feature type="domain" description="BZIP" evidence="18">
    <location>
        <begin position="240"/>
        <end position="303"/>
    </location>
</feature>
<feature type="region of interest" description="Disordered" evidence="17">
    <location>
        <begin position="117"/>
        <end position="143"/>
    </location>
</feature>
<keyword evidence="9" id="KW-0238">DNA-binding</keyword>
<keyword evidence="13" id="KW-0325">Glycoprotein</keyword>
<evidence type="ECO:0000256" key="7">
    <source>
        <dbReference type="ARBA" id="ARBA00022989"/>
    </source>
</evidence>
<evidence type="ECO:0000256" key="11">
    <source>
        <dbReference type="ARBA" id="ARBA00023159"/>
    </source>
</evidence>
<dbReference type="SMART" id="SM00338">
    <property type="entry name" value="BRLZ"/>
    <property type="match status" value="1"/>
</dbReference>
<dbReference type="Pfam" id="PF00170">
    <property type="entry name" value="bZIP_1"/>
    <property type="match status" value="1"/>
</dbReference>
<dbReference type="OrthoDB" id="674948at2759"/>
<comment type="function">
    <text evidence="15">Transcriptional activator. Binds the cAMP response element (CRE). Activates transcription through box-B element and CRE. Seems to function synergistically with atf6. Regulates FGF21 transcription.</text>
</comment>
<reference evidence="19 20" key="1">
    <citation type="submission" date="2019-06" db="EMBL/GenBank/DDBJ databases">
        <title>A chromosome-scale genome assembly of the striped catfish, Pangasianodon hypophthalmus.</title>
        <authorList>
            <person name="Wen M."/>
            <person name="Zahm M."/>
            <person name="Roques C."/>
            <person name="Cabau C."/>
            <person name="Klopp C."/>
            <person name="Donnadieu C."/>
            <person name="Jouanno E."/>
            <person name="Avarre J.-C."/>
            <person name="Campet M."/>
            <person name="Ha T.T.T."/>
            <person name="Dugue R."/>
            <person name="Lampietro C."/>
            <person name="Louis A."/>
            <person name="Herpin A."/>
            <person name="Echchiki A."/>
            <person name="Berthelot C."/>
            <person name="Parey E."/>
            <person name="Roest-Crollius H."/>
            <person name="Braasch I."/>
            <person name="Postlethwait J."/>
            <person name="Bobe J."/>
            <person name="Montfort J."/>
            <person name="Bouchez O."/>
            <person name="Begum T."/>
            <person name="Schartl M."/>
            <person name="Guiguen Y."/>
        </authorList>
    </citation>
    <scope>NUCLEOTIDE SEQUENCE [LARGE SCALE GENOMIC DNA]</scope>
    <source>
        <strain evidence="19 20">Indonesia</strain>
        <tissue evidence="19">Blood</tissue>
    </source>
</reference>
<keyword evidence="8" id="KW-0805">Transcription regulation</keyword>
<feature type="coiled-coil region" evidence="16">
    <location>
        <begin position="265"/>
        <end position="299"/>
    </location>
</feature>
<keyword evidence="16" id="KW-0175">Coiled coil</keyword>
<dbReference type="GO" id="GO:0000981">
    <property type="term" value="F:DNA-binding transcription factor activity, RNA polymerase II-specific"/>
    <property type="evidence" value="ECO:0007669"/>
    <property type="project" value="TreeGrafter"/>
</dbReference>
<protein>
    <recommendedName>
        <fullName evidence="18">BZIP domain-containing protein</fullName>
    </recommendedName>
</protein>
<organism evidence="19 20">
    <name type="scientific">Pangasianodon hypophthalmus</name>
    <name type="common">Striped catfish</name>
    <name type="synonym">Helicophagus hypophthalmus</name>
    <dbReference type="NCBI Taxonomy" id="310915"/>
    <lineage>
        <taxon>Eukaryota</taxon>
        <taxon>Metazoa</taxon>
        <taxon>Chordata</taxon>
        <taxon>Craniata</taxon>
        <taxon>Vertebrata</taxon>
        <taxon>Euteleostomi</taxon>
        <taxon>Actinopterygii</taxon>
        <taxon>Neopterygii</taxon>
        <taxon>Teleostei</taxon>
        <taxon>Ostariophysi</taxon>
        <taxon>Siluriformes</taxon>
        <taxon>Pangasiidae</taxon>
        <taxon>Pangasianodon</taxon>
    </lineage>
</organism>
<dbReference type="CDD" id="cd14689">
    <property type="entry name" value="bZIP_CREB3"/>
    <property type="match status" value="1"/>
</dbReference>
<dbReference type="Proteomes" id="UP000327468">
    <property type="component" value="Chromosome 21"/>
</dbReference>
<dbReference type="GO" id="GO:0005634">
    <property type="term" value="C:nucleus"/>
    <property type="evidence" value="ECO:0007669"/>
    <property type="project" value="TreeGrafter"/>
</dbReference>
<evidence type="ECO:0000256" key="2">
    <source>
        <dbReference type="ARBA" id="ARBA00009050"/>
    </source>
</evidence>
<proteinExistence type="inferred from homology"/>
<feature type="compositionally biased region" description="Pro residues" evidence="17">
    <location>
        <begin position="120"/>
        <end position="130"/>
    </location>
</feature>
<gene>
    <name evidence="19" type="ORF">PHYPO_G00121450</name>
</gene>
<comment type="subcellular location">
    <subcellularLocation>
        <location evidence="1">Endoplasmic reticulum membrane</location>
        <topology evidence="1">Single-pass type II membrane protein</topology>
    </subcellularLocation>
</comment>
<dbReference type="PROSITE" id="PS00036">
    <property type="entry name" value="BZIP_BASIC"/>
    <property type="match status" value="1"/>
</dbReference>
<evidence type="ECO:0000256" key="17">
    <source>
        <dbReference type="SAM" id="MobiDB-lite"/>
    </source>
</evidence>
<keyword evidence="7" id="KW-1133">Transmembrane helix</keyword>
<evidence type="ECO:0000259" key="18">
    <source>
        <dbReference type="PROSITE" id="PS50217"/>
    </source>
</evidence>
<comment type="subunit">
    <text evidence="3">Binds DNA as a dimer.</text>
</comment>
<dbReference type="SUPFAM" id="SSF57959">
    <property type="entry name" value="Leucine zipper domain"/>
    <property type="match status" value="1"/>
</dbReference>
<dbReference type="EMBL" id="VFJC01000022">
    <property type="protein sequence ID" value="KAB5535741.1"/>
    <property type="molecule type" value="Genomic_DNA"/>
</dbReference>
<keyword evidence="4" id="KW-0812">Transmembrane</keyword>
<name>A0A5N5L0D7_PANHP</name>
<feature type="region of interest" description="Disordered" evidence="17">
    <location>
        <begin position="72"/>
        <end position="99"/>
    </location>
</feature>
<evidence type="ECO:0000256" key="3">
    <source>
        <dbReference type="ARBA" id="ARBA00011195"/>
    </source>
</evidence>
<dbReference type="PANTHER" id="PTHR45996:SF1">
    <property type="entry name" value="CYCLIC AMP-RESPONSIVE ELEMENT-BINDING PROTEIN 3-LIKE PROTEIN 3"/>
    <property type="match status" value="1"/>
</dbReference>
<evidence type="ECO:0000313" key="20">
    <source>
        <dbReference type="Proteomes" id="UP000327468"/>
    </source>
</evidence>
<comment type="caution">
    <text evidence="19">The sequence shown here is derived from an EMBL/GenBank/DDBJ whole genome shotgun (WGS) entry which is preliminary data.</text>
</comment>
<evidence type="ECO:0000256" key="15">
    <source>
        <dbReference type="ARBA" id="ARBA00057520"/>
    </source>
</evidence>
<dbReference type="PANTHER" id="PTHR45996">
    <property type="entry name" value="AGAP001464-PB"/>
    <property type="match status" value="1"/>
</dbReference>
<dbReference type="GO" id="GO:0000978">
    <property type="term" value="F:RNA polymerase II cis-regulatory region sequence-specific DNA binding"/>
    <property type="evidence" value="ECO:0007669"/>
    <property type="project" value="TreeGrafter"/>
</dbReference>
<dbReference type="PROSITE" id="PS50217">
    <property type="entry name" value="BZIP"/>
    <property type="match status" value="1"/>
</dbReference>
<dbReference type="Gene3D" id="1.20.5.170">
    <property type="match status" value="1"/>
</dbReference>
<accession>A0A5N5L0D7</accession>
<dbReference type="GO" id="GO:0005789">
    <property type="term" value="C:endoplasmic reticulum membrane"/>
    <property type="evidence" value="ECO:0007669"/>
    <property type="project" value="UniProtKB-SubCell"/>
</dbReference>
<evidence type="ECO:0000256" key="4">
    <source>
        <dbReference type="ARBA" id="ARBA00022692"/>
    </source>
</evidence>
<evidence type="ECO:0000256" key="12">
    <source>
        <dbReference type="ARBA" id="ARBA00023163"/>
    </source>
</evidence>
<sequence length="439" mass="48771">MALLSDKSSNGMEFLDLLFQQTDENSVPEEPEGGRVNPAWPFPDQSLLAHSDDGADQFLDSLLNVCECVSGSSSPQWPPSPCDSGISDDPLSDHLDSPPPSSNLLLDSFFISQHHHLLPVSPPPLQPPPQSQQQQHSGWASGSAEQDISIDVEAWESSLSLYSSMVPQCVPTAGPSPDASSVFQLSVKDLLLSNLGEPPKQPSQNLLQELVLNDDEKKLLAKEGVSLPSQLPLTKNEEKILKKVRRKIRNKQSAQESRKKKKEYVDGLEGRMAACSAQNMELQKKVIQLEKTNMSLMEQLRRLHALVMNSSNKPAQTGTCILVLLLSFSLILFPRFQPLSHSRTSDPADFSTAKVQSRSLRSVVEVHSLQPVPSMDSHMEKATNVISKMHIRPEYADMDPLHHNRSYGDRKHHHGDPITGHMAMLGWHNSRPCHQKDRK</sequence>
<dbReference type="InterPro" id="IPR051381">
    <property type="entry name" value="CREB_ATF_subfamily"/>
</dbReference>
<keyword evidence="6" id="KW-0735">Signal-anchor</keyword>
<keyword evidence="10" id="KW-0472">Membrane</keyword>
<keyword evidence="12" id="KW-0804">Transcription</keyword>
<evidence type="ECO:0000256" key="8">
    <source>
        <dbReference type="ARBA" id="ARBA00023015"/>
    </source>
</evidence>
<evidence type="ECO:0000256" key="5">
    <source>
        <dbReference type="ARBA" id="ARBA00022824"/>
    </source>
</evidence>
<keyword evidence="11" id="KW-0010">Activator</keyword>
<evidence type="ECO:0000256" key="10">
    <source>
        <dbReference type="ARBA" id="ARBA00023136"/>
    </source>
</evidence>
<comment type="similarity">
    <text evidence="2">Belongs to the bZIP family. ATF subfamily.</text>
</comment>
<dbReference type="AlphaFoldDB" id="A0A5N5L0D7"/>
<keyword evidence="20" id="KW-1185">Reference proteome</keyword>
<evidence type="ECO:0000256" key="13">
    <source>
        <dbReference type="ARBA" id="ARBA00023180"/>
    </source>
</evidence>
<keyword evidence="5" id="KW-0256">Endoplasmic reticulum</keyword>
<evidence type="ECO:0000256" key="6">
    <source>
        <dbReference type="ARBA" id="ARBA00022968"/>
    </source>
</evidence>
<dbReference type="FunFam" id="1.20.5.170:FF:000042">
    <property type="entry name" value="Cyclic AMP-responsive element-binding protein 3-like protein 3"/>
    <property type="match status" value="1"/>
</dbReference>
<dbReference type="InterPro" id="IPR004827">
    <property type="entry name" value="bZIP"/>
</dbReference>
<evidence type="ECO:0000256" key="14">
    <source>
        <dbReference type="ARBA" id="ARBA00023242"/>
    </source>
</evidence>
<evidence type="ECO:0000313" key="19">
    <source>
        <dbReference type="EMBL" id="KAB5535741.1"/>
    </source>
</evidence>
<keyword evidence="14" id="KW-0539">Nucleus</keyword>
<dbReference type="InterPro" id="IPR046347">
    <property type="entry name" value="bZIP_sf"/>
</dbReference>
<evidence type="ECO:0000256" key="9">
    <source>
        <dbReference type="ARBA" id="ARBA00023125"/>
    </source>
</evidence>